<accession>L0AX94</accession>
<feature type="compositionally biased region" description="Polar residues" evidence="1">
    <location>
        <begin position="635"/>
        <end position="644"/>
    </location>
</feature>
<gene>
    <name evidence="2" type="ORF">BEWA_030380</name>
</gene>
<feature type="region of interest" description="Disordered" evidence="1">
    <location>
        <begin position="1292"/>
        <end position="1311"/>
    </location>
</feature>
<dbReference type="GeneID" id="15803358"/>
<protein>
    <submittedName>
        <fullName evidence="2">Uncharacterized protein</fullName>
    </submittedName>
</protein>
<dbReference type="KEGG" id="beq:BEWA_030380"/>
<dbReference type="Gene3D" id="1.25.10.10">
    <property type="entry name" value="Leucine-rich Repeat Variant"/>
    <property type="match status" value="1"/>
</dbReference>
<feature type="region of interest" description="Disordered" evidence="1">
    <location>
        <begin position="335"/>
        <end position="363"/>
    </location>
</feature>
<organism evidence="2 3">
    <name type="scientific">Theileria equi strain WA</name>
    <dbReference type="NCBI Taxonomy" id="1537102"/>
    <lineage>
        <taxon>Eukaryota</taxon>
        <taxon>Sar</taxon>
        <taxon>Alveolata</taxon>
        <taxon>Apicomplexa</taxon>
        <taxon>Aconoidasida</taxon>
        <taxon>Piroplasmida</taxon>
        <taxon>Theileriidae</taxon>
        <taxon>Theileria</taxon>
    </lineage>
</organism>
<dbReference type="SUPFAM" id="SSF48371">
    <property type="entry name" value="ARM repeat"/>
    <property type="match status" value="1"/>
</dbReference>
<evidence type="ECO:0000313" key="3">
    <source>
        <dbReference type="Proteomes" id="UP000031512"/>
    </source>
</evidence>
<dbReference type="EMBL" id="CP001669">
    <property type="protein sequence ID" value="AFZ80185.1"/>
    <property type="molecule type" value="Genomic_DNA"/>
</dbReference>
<evidence type="ECO:0000256" key="1">
    <source>
        <dbReference type="SAM" id="MobiDB-lite"/>
    </source>
</evidence>
<sequence length="1563" mass="173554">MNDQIQVKREEVSATTPSFLPDLPVSVEAGNEGTSRVTLEDVVNSPGIIERIEQLDLLLLQISRTKQIQGRNINDDAKLLRSLIRSDMTQIQVKVAELLDKYIKYAEDETHDRIKNADALFKFYKIIHEDICTYLLPNIKAADFCTNFLCNIISVCSSKETFLSIIKLFQKTIDGIIGSNKAGRELPSENARIVIGVMKALLSVTKAFGSPPAPLQLLCKMSASVIKSTNIHLCRLYSYNIIAFLLRNVTDDAVITSYTYGLTTSQVQHVTALIKESSSWNDVCNWKFKYSDKVCDSPIQGDAGSVNMEPDDEVLPLTQSDFEYSQSQVCSQISVQSQPTQEQSSQVSKSARSGKKLTPTANDTTCESNDGWIKALSAKFDKKRGNDGKPIVIDKNAWKGKLEVLEKAIKEIGKCNGELRISSHPQLLSVMENIFKFESAIPVVINGLTLFTLVMRRSEPDFISATKSQSLADLVFEKLKENNKKVRDAAIFAVEEIIMRCKPVVILESFKRALAHKSPSCRETACNIINGKGINIGSDERLVSKLSECSEGLKPLVEELANDKMIKVKSASTLACKVLENFELFKQNVPEPTRDILASQEKGSHGNDKGVANKRRLNVTAPSGSKRRNLRMASPASNQPSSQVEPICDEQRTPIHSSTQEELPIVPTQSVEETSSAEAEAVNAPEECTVREGPLEKVDREIIEKITRGATDKGALVEGLCGLCTWINQHPDDAKEMDHHLLKLVGEYTDGYKLALGDGNVTLSLFFQHLIGLDLSKQGFEYLLELLAKTIDLCPNFIFSAILCSHNQGVANKLFCDPNRTCEFSDHSFPIPYSADLSIHQYANTSIRVDRHIATLVLLKNHSLVNLIIDEPILARILNYCAHFASQSIEPYKKLSMDVLSNLEKRTSPEHVSRLLDQKYHDMLKGDSGDTLNISHALKLAHVEAGLELEKSISKDLYLCMFQEGNLENRKRSCLFWKAFVQKRNDRSESMLFGDGNILGELVIWLCHTLFEEKVSKVVLEILNLLISLIEERDVVLGQNESFLLIESLCSYNGKYKKRSSDLVPRAIGRCTISVPLVECIFKAFEAGNMQEAFKEIIHDISKSCKGNRVVTCYILLKLETCTIDPQTSQELLSSITSMVSPGVSTNGNGHTENDSEVHFEGVCNGQAASTIEAKENVAESPSRLESPKGATVEEEEEEKAELSHKELVYNPPIYETCKFFNIEEISEEPSRIASINVDPEISSLDVAESLESNLGQFEDVSELPIPDPEPIEQESRSSINVATSTEIIQSLDQETSARVETEDEKADSLETSPVQNMELVDSIYTLESSGDTETLEACTPQTSGAPLECTITESIETCQRLSREIIRHSLPPIVTQDSNEETENIQLELDPIEQTHRESIPQDTQWNTLETMIDHCSTITNACLASNFKNQLPGIGEPKNVCTVHGLKIKEMLKNEENIQKTLAPILVDMCHSSIISLCKSIDRTLASENLSKSFSSVDECKNVDEISDVINALVIVLEVFEIVTSPSLSLKSSLLLPFCNVIIQCLALPKGCFDNVSLIND</sequence>
<feature type="compositionally biased region" description="Polar residues" evidence="1">
    <location>
        <begin position="339"/>
        <end position="351"/>
    </location>
</feature>
<feature type="region of interest" description="Disordered" evidence="1">
    <location>
        <begin position="618"/>
        <end position="687"/>
    </location>
</feature>
<keyword evidence="3" id="KW-1185">Reference proteome</keyword>
<dbReference type="InterPro" id="IPR011989">
    <property type="entry name" value="ARM-like"/>
</dbReference>
<evidence type="ECO:0000313" key="2">
    <source>
        <dbReference type="EMBL" id="AFZ80185.1"/>
    </source>
</evidence>
<dbReference type="Proteomes" id="UP000031512">
    <property type="component" value="Chromosome 1"/>
</dbReference>
<name>L0AX94_THEEQ</name>
<feature type="region of interest" description="Disordered" evidence="1">
    <location>
        <begin position="1175"/>
        <end position="1196"/>
    </location>
</feature>
<dbReference type="InterPro" id="IPR016024">
    <property type="entry name" value="ARM-type_fold"/>
</dbReference>
<dbReference type="eggNOG" id="ENOG502SGEB">
    <property type="taxonomic scope" value="Eukaryota"/>
</dbReference>
<proteinExistence type="predicted"/>
<dbReference type="OrthoDB" id="377790at2759"/>
<reference evidence="2 3" key="1">
    <citation type="journal article" date="2012" name="BMC Genomics">
        <title>Comparative genomic analysis and phylogenetic position of Theileria equi.</title>
        <authorList>
            <person name="Kappmeyer L.S."/>
            <person name="Thiagarajan M."/>
            <person name="Herndon D.R."/>
            <person name="Ramsay J.D."/>
            <person name="Caler E."/>
            <person name="Djikeng A."/>
            <person name="Gillespie J.J."/>
            <person name="Lau A.O."/>
            <person name="Roalson E.H."/>
            <person name="Silva J.C."/>
            <person name="Silva M.G."/>
            <person name="Suarez C.E."/>
            <person name="Ueti M.W."/>
            <person name="Nene V.M."/>
            <person name="Mealey R.H."/>
            <person name="Knowles D.P."/>
            <person name="Brayton K.A."/>
        </authorList>
    </citation>
    <scope>NUCLEOTIDE SEQUENCE [LARGE SCALE GENOMIC DNA]</scope>
    <source>
        <strain evidence="2 3">WA</strain>
    </source>
</reference>
<dbReference type="RefSeq" id="XP_004829851.1">
    <property type="nucleotide sequence ID" value="XM_004829794.1"/>
</dbReference>
<feature type="compositionally biased region" description="Low complexity" evidence="1">
    <location>
        <begin position="670"/>
        <end position="684"/>
    </location>
</feature>
<dbReference type="VEuPathDB" id="PiroplasmaDB:BEWA_030380"/>